<reference evidence="2 3" key="1">
    <citation type="submission" date="2018-09" db="EMBL/GenBank/DDBJ databases">
        <title>Phylogeny of the Shewanellaceae, and recommendation for two new genera, Pseudoshewanella and Parashewanella.</title>
        <authorList>
            <person name="Wang G."/>
        </authorList>
    </citation>
    <scope>NUCLEOTIDE SEQUENCE [LARGE SCALE GENOMIC DNA]</scope>
    <source>
        <strain evidence="2 3">KCTC 22492</strain>
    </source>
</reference>
<dbReference type="EMBL" id="QYYH01000011">
    <property type="protein sequence ID" value="RJY18996.1"/>
    <property type="molecule type" value="Genomic_DNA"/>
</dbReference>
<dbReference type="Gene3D" id="3.30.870.10">
    <property type="entry name" value="Endonuclease Chain A"/>
    <property type="match status" value="1"/>
</dbReference>
<dbReference type="SUPFAM" id="SSF56024">
    <property type="entry name" value="Phospholipase D/nuclease"/>
    <property type="match status" value="1"/>
</dbReference>
<dbReference type="GO" id="GO:0003824">
    <property type="term" value="F:catalytic activity"/>
    <property type="evidence" value="ECO:0007669"/>
    <property type="project" value="InterPro"/>
</dbReference>
<organism evidence="2 3">
    <name type="scientific">Parashewanella spongiae</name>
    <dbReference type="NCBI Taxonomy" id="342950"/>
    <lineage>
        <taxon>Bacteria</taxon>
        <taxon>Pseudomonadati</taxon>
        <taxon>Pseudomonadota</taxon>
        <taxon>Gammaproteobacteria</taxon>
        <taxon>Alteromonadales</taxon>
        <taxon>Shewanellaceae</taxon>
        <taxon>Parashewanella</taxon>
    </lineage>
</organism>
<dbReference type="GO" id="GO:0006793">
    <property type="term" value="P:phosphorus metabolic process"/>
    <property type="evidence" value="ECO:0007669"/>
    <property type="project" value="UniProtKB-ARBA"/>
</dbReference>
<dbReference type="InterPro" id="IPR001736">
    <property type="entry name" value="PLipase_D/transphosphatidylase"/>
</dbReference>
<proteinExistence type="predicted"/>
<dbReference type="Proteomes" id="UP000273022">
    <property type="component" value="Unassembled WGS sequence"/>
</dbReference>
<protein>
    <recommendedName>
        <fullName evidence="1">PLD phosphodiesterase domain-containing protein</fullName>
    </recommendedName>
</protein>
<feature type="domain" description="PLD phosphodiesterase" evidence="1">
    <location>
        <begin position="89"/>
        <end position="115"/>
    </location>
</feature>
<dbReference type="OrthoDB" id="6933556at2"/>
<gene>
    <name evidence="2" type="ORF">D5R81_02895</name>
</gene>
<dbReference type="PROSITE" id="PS50035">
    <property type="entry name" value="PLD"/>
    <property type="match status" value="1"/>
</dbReference>
<dbReference type="AlphaFoldDB" id="A0A3A6TS81"/>
<dbReference type="RefSeq" id="WP_121852149.1">
    <property type="nucleotide sequence ID" value="NZ_CP037952.1"/>
</dbReference>
<comment type="caution">
    <text evidence="2">The sequence shown here is derived from an EMBL/GenBank/DDBJ whole genome shotgun (WGS) entry which is preliminary data.</text>
</comment>
<evidence type="ECO:0000259" key="1">
    <source>
        <dbReference type="PROSITE" id="PS50035"/>
    </source>
</evidence>
<dbReference type="CDD" id="cd09117">
    <property type="entry name" value="PLDc_Bfil_DEXD_like"/>
    <property type="match status" value="1"/>
</dbReference>
<accession>A0A3A6TS81</accession>
<keyword evidence="3" id="KW-1185">Reference proteome</keyword>
<evidence type="ECO:0000313" key="3">
    <source>
        <dbReference type="Proteomes" id="UP000273022"/>
    </source>
</evidence>
<name>A0A3A6TS81_9GAMM</name>
<sequence length="308" mass="35235">MGDVIVKSWMIHMNFLKDNKAIRNCIEILTCKQPNSEPIMIAVAYWGKRVEYLISDNRYYKIVCNLSDGGTNPDVISDLMKKENVEIRKLERLHSKVFITEKSAIVGSSNFSQNGLGLDSCIGTIEAAIETSETLEIMNWFDQIWGRSSKITDKDINKARSMFSVCDEKVFENVKPKPEEPINENELFDGEPIKRNKTRMASSRIVNHYCKNESIDISNRTARRVTAHAANLVWVAAGNSVETAISDKSIFKTMDDVFSRMTSKGIKTQDKVLSLLATLKEEKGFSYEIRYWAEQAYIYLERKLLMDK</sequence>
<evidence type="ECO:0000313" key="2">
    <source>
        <dbReference type="EMBL" id="RJY18996.1"/>
    </source>
</evidence>